<dbReference type="OrthoDB" id="2120024at2759"/>
<evidence type="ECO:0000313" key="1">
    <source>
        <dbReference type="EMBL" id="KAF4585475.1"/>
    </source>
</evidence>
<accession>A0A8H4Q4S7</accession>
<proteinExistence type="predicted"/>
<sequence>MFRLGVLQRSLIQRGYSSAATKQPSPTSRFYGTFSRPIAKTLLLAVFTYQLTYWSWAKLEADDIRASDQETISRLEGQVRSLAEASKSA</sequence>
<organism evidence="1 2">
    <name type="scientific">Ophiocordyceps camponoti-floridani</name>
    <dbReference type="NCBI Taxonomy" id="2030778"/>
    <lineage>
        <taxon>Eukaryota</taxon>
        <taxon>Fungi</taxon>
        <taxon>Dikarya</taxon>
        <taxon>Ascomycota</taxon>
        <taxon>Pezizomycotina</taxon>
        <taxon>Sordariomycetes</taxon>
        <taxon>Hypocreomycetidae</taxon>
        <taxon>Hypocreales</taxon>
        <taxon>Ophiocordycipitaceae</taxon>
        <taxon>Ophiocordyceps</taxon>
    </lineage>
</organism>
<comment type="caution">
    <text evidence="1">The sequence shown here is derived from an EMBL/GenBank/DDBJ whole genome shotgun (WGS) entry which is preliminary data.</text>
</comment>
<dbReference type="Proteomes" id="UP000562929">
    <property type="component" value="Unassembled WGS sequence"/>
</dbReference>
<evidence type="ECO:0000313" key="2">
    <source>
        <dbReference type="Proteomes" id="UP000562929"/>
    </source>
</evidence>
<keyword evidence="2" id="KW-1185">Reference proteome</keyword>
<gene>
    <name evidence="1" type="ORF">GQ602_004780</name>
</gene>
<dbReference type="EMBL" id="JAACLJ010000005">
    <property type="protein sequence ID" value="KAF4585475.1"/>
    <property type="molecule type" value="Genomic_DNA"/>
</dbReference>
<reference evidence="1 2" key="1">
    <citation type="journal article" date="2020" name="G3 (Bethesda)">
        <title>Genetic Underpinnings of Host Manipulation by Ophiocordyceps as Revealed by Comparative Transcriptomics.</title>
        <authorList>
            <person name="Will I."/>
            <person name="Das B."/>
            <person name="Trinh T."/>
            <person name="Brachmann A."/>
            <person name="Ohm R.A."/>
            <person name="de Bekker C."/>
        </authorList>
    </citation>
    <scope>NUCLEOTIDE SEQUENCE [LARGE SCALE GENOMIC DNA]</scope>
    <source>
        <strain evidence="1 2">EC05</strain>
    </source>
</reference>
<protein>
    <recommendedName>
        <fullName evidence="3">Inner membrane assembly complex subunit 17</fullName>
    </recommendedName>
</protein>
<evidence type="ECO:0008006" key="3">
    <source>
        <dbReference type="Google" id="ProtNLM"/>
    </source>
</evidence>
<dbReference type="AlphaFoldDB" id="A0A8H4Q4S7"/>
<name>A0A8H4Q4S7_9HYPO</name>